<feature type="transmembrane region" description="Helical" evidence="1">
    <location>
        <begin position="74"/>
        <end position="92"/>
    </location>
</feature>
<keyword evidence="1" id="KW-0472">Membrane</keyword>
<keyword evidence="1" id="KW-0812">Transmembrane</keyword>
<dbReference type="SUPFAM" id="SSF69635">
    <property type="entry name" value="Type III secretory system chaperone-like"/>
    <property type="match status" value="1"/>
</dbReference>
<name>A0A660SIV8_UNCW3</name>
<feature type="transmembrane region" description="Helical" evidence="1">
    <location>
        <begin position="331"/>
        <end position="348"/>
    </location>
</feature>
<dbReference type="AlphaFoldDB" id="A0A660SIV8"/>
<accession>A0A660SIV8</accession>
<feature type="transmembrane region" description="Helical" evidence="1">
    <location>
        <begin position="138"/>
        <end position="160"/>
    </location>
</feature>
<proteinExistence type="predicted"/>
<keyword evidence="1" id="KW-1133">Transmembrane helix</keyword>
<comment type="caution">
    <text evidence="2">The sequence shown here is derived from an EMBL/GenBank/DDBJ whole genome shotgun (WGS) entry which is preliminary data.</text>
</comment>
<feature type="transmembrane region" description="Helical" evidence="1">
    <location>
        <begin position="278"/>
        <end position="296"/>
    </location>
</feature>
<feature type="transmembrane region" description="Helical" evidence="1">
    <location>
        <begin position="241"/>
        <end position="258"/>
    </location>
</feature>
<evidence type="ECO:0000256" key="1">
    <source>
        <dbReference type="SAM" id="Phobius"/>
    </source>
</evidence>
<evidence type="ECO:0000313" key="2">
    <source>
        <dbReference type="EMBL" id="RKX70724.1"/>
    </source>
</evidence>
<feature type="transmembrane region" description="Helical" evidence="1">
    <location>
        <begin position="26"/>
        <end position="49"/>
    </location>
</feature>
<organism evidence="2 3">
    <name type="scientific">candidate division WOR-3 bacterium</name>
    <dbReference type="NCBI Taxonomy" id="2052148"/>
    <lineage>
        <taxon>Bacteria</taxon>
        <taxon>Bacteria division WOR-3</taxon>
    </lineage>
</organism>
<feature type="transmembrane region" description="Helical" evidence="1">
    <location>
        <begin position="187"/>
        <end position="202"/>
    </location>
</feature>
<reference evidence="2 3" key="1">
    <citation type="submission" date="2018-06" db="EMBL/GenBank/DDBJ databases">
        <title>Extensive metabolic versatility and redundancy in microbially diverse, dynamic hydrothermal sediments.</title>
        <authorList>
            <person name="Dombrowski N."/>
            <person name="Teske A."/>
            <person name="Baker B.J."/>
        </authorList>
    </citation>
    <scope>NUCLEOTIDE SEQUENCE [LARGE SCALE GENOMIC DNA]</scope>
    <source>
        <strain evidence="2">B36_G15</strain>
    </source>
</reference>
<evidence type="ECO:0000313" key="3">
    <source>
        <dbReference type="Proteomes" id="UP000268469"/>
    </source>
</evidence>
<dbReference type="EMBL" id="QNBE01000029">
    <property type="protein sequence ID" value="RKX70724.1"/>
    <property type="molecule type" value="Genomic_DNA"/>
</dbReference>
<feature type="transmembrane region" description="Helical" evidence="1">
    <location>
        <begin position="208"/>
        <end position="229"/>
    </location>
</feature>
<protein>
    <submittedName>
        <fullName evidence="2">Uncharacterized protein</fullName>
    </submittedName>
</protein>
<sequence>MFPFLILGYSLLLAFAYGFPHQLWSFSAITVLPLWLQLLFWTALILLLFKETTRWFTRLLSLFGKAISHRQTPYLIGAGTAIFFLIVGQKHFLYGDSYQCYGLVKRFPQIGYHPRILSIAVYKLFSSISPFSLHRDLLILHALLAGLFAYLIQRLVTLLFDRSTDRAALIIVLLSGSTLLLYNHIEFYALPTIFLILTYYYFLSKDSFLFLIPALLAALFHPLLIYLLGLSLLRDEIGRRFLYPLSIFILILIVHLNLNNLGILLRDEPTYFFSSGHWLQIFNHLILASPPLLFLLRGQIKTRLAITWGAIVSLLIISLLNFTLGGGDWDLSGMILFPLALLVALSLPRSELPRIGLLSLLLFLLNSGIGLNRTWEIRSAILHLDHQGTPYLSHQFPGPIRLTYLLKAQYLETDDPYYRNWAIRLGWEAIDRFPHDDRGYLFLADLIPPGGLSESIIRLGLRNSSHSNRLVNLLTDFYKRKGIPDRLLLTIAQLRLEGGEGIIGVIANLKRILEGYNHRGPFLKDGVIFWRILDDGVVVTVSLLPRSSMVEVWGPVVSNRPIGSSFLLAHNELKTTGVAKFYLRADTVFLGATFPLSDIDHTELEYLIDCVLTNLSFYRTLLKTMKIPNSRSGR</sequence>
<gene>
    <name evidence="2" type="ORF">DRP53_03995</name>
</gene>
<feature type="transmembrane region" description="Helical" evidence="1">
    <location>
        <begin position="355"/>
        <end position="375"/>
    </location>
</feature>
<dbReference type="Proteomes" id="UP000268469">
    <property type="component" value="Unassembled WGS sequence"/>
</dbReference>
<feature type="transmembrane region" description="Helical" evidence="1">
    <location>
        <begin position="305"/>
        <end position="325"/>
    </location>
</feature>